<comment type="similarity">
    <text evidence="2">Belongs to the YkuD family.</text>
</comment>
<evidence type="ECO:0000313" key="10">
    <source>
        <dbReference type="EMBL" id="MBA5246499.1"/>
    </source>
</evidence>
<feature type="region of interest" description="Disordered" evidence="8">
    <location>
        <begin position="33"/>
        <end position="52"/>
    </location>
</feature>
<evidence type="ECO:0000313" key="13">
    <source>
        <dbReference type="Proteomes" id="UP000539710"/>
    </source>
</evidence>
<feature type="active site" description="Proton donor/acceptor" evidence="7">
    <location>
        <position position="209"/>
    </location>
</feature>
<keyword evidence="13" id="KW-1185">Reference proteome</keyword>
<dbReference type="AlphaFoldDB" id="A0A7D7LSY8"/>
<accession>A0A7D7LSY8</accession>
<feature type="compositionally biased region" description="Basic and acidic residues" evidence="8">
    <location>
        <begin position="42"/>
        <end position="52"/>
    </location>
</feature>
<name>A0A7D7LSY8_9FLAO</name>
<feature type="domain" description="L,D-TPase catalytic" evidence="9">
    <location>
        <begin position="136"/>
        <end position="259"/>
    </location>
</feature>
<evidence type="ECO:0000256" key="3">
    <source>
        <dbReference type="ARBA" id="ARBA00022679"/>
    </source>
</evidence>
<dbReference type="GO" id="GO:0071555">
    <property type="term" value="P:cell wall organization"/>
    <property type="evidence" value="ECO:0007669"/>
    <property type="project" value="UniProtKB-UniRule"/>
</dbReference>
<comment type="pathway">
    <text evidence="1 7">Cell wall biogenesis; peptidoglycan biosynthesis.</text>
</comment>
<proteinExistence type="inferred from homology"/>
<keyword evidence="6 7" id="KW-0961">Cell wall biogenesis/degradation</keyword>
<evidence type="ECO:0000256" key="7">
    <source>
        <dbReference type="PROSITE-ProRule" id="PRU01373"/>
    </source>
</evidence>
<keyword evidence="4 7" id="KW-0133">Cell shape</keyword>
<dbReference type="GO" id="GO:0071972">
    <property type="term" value="F:peptidoglycan L,D-transpeptidase activity"/>
    <property type="evidence" value="ECO:0007669"/>
    <property type="project" value="TreeGrafter"/>
</dbReference>
<dbReference type="InterPro" id="IPR050979">
    <property type="entry name" value="LD-transpeptidase"/>
</dbReference>
<dbReference type="Pfam" id="PF03734">
    <property type="entry name" value="YkuD"/>
    <property type="match status" value="1"/>
</dbReference>
<evidence type="ECO:0000256" key="2">
    <source>
        <dbReference type="ARBA" id="ARBA00005992"/>
    </source>
</evidence>
<reference evidence="10" key="3">
    <citation type="submission" date="2020-07" db="EMBL/GenBank/DDBJ databases">
        <authorList>
            <person name="Yang C."/>
        </authorList>
    </citation>
    <scope>NUCLEOTIDE SEQUENCE</scope>
    <source>
        <strain evidence="10">Cx-624</strain>
    </source>
</reference>
<dbReference type="GO" id="GO:0018104">
    <property type="term" value="P:peptidoglycan-protein cross-linking"/>
    <property type="evidence" value="ECO:0007669"/>
    <property type="project" value="TreeGrafter"/>
</dbReference>
<sequence length="324" mass="36991">MKGMLRKHGYTALAGFLMINLIHCTKNEPTAESRAGMDQVLEEQKKQQTEDSLRHEAEKVKYSFFIFPKNKKDSAMAAFREKFTDKEQYTILALNRLDKKNSWRADSLIVPDKLAVDFLQYSPFPKSLDSLQHVDKMVFFSYAIHAYALYENGTLIKWGPSSMGKKATPTKTGLMFANWKKEEAISTSNSEWILRWNFNIHNTAGIGWHQYDLPGYHASHSCLRLLEEDAKWMYSWADTWVLKDQGQTVAAKGTPVIVFGESDFKSRPWIKLQSDPAANDLSAGDMNKVFVPHLSEIIKAQQQAKAIRNTSLSNRMTKESIPQA</sequence>
<protein>
    <submittedName>
        <fullName evidence="11">L,D-transpeptidase</fullName>
    </submittedName>
</protein>
<dbReference type="InterPro" id="IPR038063">
    <property type="entry name" value="Transpep_catalytic_dom"/>
</dbReference>
<dbReference type="InterPro" id="IPR005490">
    <property type="entry name" value="LD_TPept_cat_dom"/>
</dbReference>
<dbReference type="CDD" id="cd16913">
    <property type="entry name" value="YkuD_like"/>
    <property type="match status" value="1"/>
</dbReference>
<dbReference type="EMBL" id="JACEUX010000001">
    <property type="protein sequence ID" value="MBA5246499.1"/>
    <property type="molecule type" value="Genomic_DNA"/>
</dbReference>
<organism evidence="11 12">
    <name type="scientific">Marnyiella aurantia</name>
    <dbReference type="NCBI Taxonomy" id="2758037"/>
    <lineage>
        <taxon>Bacteria</taxon>
        <taxon>Pseudomonadati</taxon>
        <taxon>Bacteroidota</taxon>
        <taxon>Flavobacteriia</taxon>
        <taxon>Flavobacteriales</taxon>
        <taxon>Weeksellaceae</taxon>
        <taxon>Marnyiella</taxon>
    </lineage>
</organism>
<evidence type="ECO:0000256" key="1">
    <source>
        <dbReference type="ARBA" id="ARBA00004752"/>
    </source>
</evidence>
<dbReference type="EMBL" id="CP059472">
    <property type="protein sequence ID" value="QMS98135.1"/>
    <property type="molecule type" value="Genomic_DNA"/>
</dbReference>
<evidence type="ECO:0000256" key="8">
    <source>
        <dbReference type="SAM" id="MobiDB-lite"/>
    </source>
</evidence>
<dbReference type="Proteomes" id="UP000515349">
    <property type="component" value="Chromosome"/>
</dbReference>
<evidence type="ECO:0000313" key="12">
    <source>
        <dbReference type="Proteomes" id="UP000515349"/>
    </source>
</evidence>
<dbReference type="GO" id="GO:0005576">
    <property type="term" value="C:extracellular region"/>
    <property type="evidence" value="ECO:0007669"/>
    <property type="project" value="TreeGrafter"/>
</dbReference>
<evidence type="ECO:0000256" key="4">
    <source>
        <dbReference type="ARBA" id="ARBA00022960"/>
    </source>
</evidence>
<dbReference type="Gene3D" id="2.40.440.10">
    <property type="entry name" value="L,D-transpeptidase catalytic domain-like"/>
    <property type="match status" value="1"/>
</dbReference>
<dbReference type="Proteomes" id="UP000539710">
    <property type="component" value="Unassembled WGS sequence"/>
</dbReference>
<dbReference type="RefSeq" id="WP_181886579.1">
    <property type="nucleotide sequence ID" value="NZ_CP059472.1"/>
</dbReference>
<dbReference type="GO" id="GO:0008360">
    <property type="term" value="P:regulation of cell shape"/>
    <property type="evidence" value="ECO:0007669"/>
    <property type="project" value="UniProtKB-UniRule"/>
</dbReference>
<dbReference type="PANTHER" id="PTHR30582">
    <property type="entry name" value="L,D-TRANSPEPTIDASE"/>
    <property type="match status" value="1"/>
</dbReference>
<dbReference type="GO" id="GO:0016740">
    <property type="term" value="F:transferase activity"/>
    <property type="evidence" value="ECO:0007669"/>
    <property type="project" value="UniProtKB-KW"/>
</dbReference>
<evidence type="ECO:0000259" key="9">
    <source>
        <dbReference type="PROSITE" id="PS52029"/>
    </source>
</evidence>
<reference evidence="11 12" key="1">
    <citation type="submission" date="2020-07" db="EMBL/GenBank/DDBJ databases">
        <title>Chryseobacterium sp.cx-624.</title>
        <authorList>
            <person name="Yang C."/>
        </authorList>
    </citation>
    <scope>NUCLEOTIDE SEQUENCE [LARGE SCALE GENOMIC DNA]</scope>
    <source>
        <strain evidence="11">Cx-624</strain>
        <strain evidence="12">cx-624</strain>
    </source>
</reference>
<gene>
    <name evidence="11" type="ORF">H1R16_10600</name>
    <name evidence="10" type="ORF">H2507_04865</name>
</gene>
<dbReference type="SUPFAM" id="SSF141523">
    <property type="entry name" value="L,D-transpeptidase catalytic domain-like"/>
    <property type="match status" value="1"/>
</dbReference>
<reference evidence="13" key="2">
    <citation type="submission" date="2020-07" db="EMBL/GenBank/DDBJ databases">
        <title>Flavobacterium sp. xlx-214.</title>
        <authorList>
            <person name="Yang C."/>
        </authorList>
    </citation>
    <scope>NUCLEOTIDE SEQUENCE [LARGE SCALE GENOMIC DNA]</scope>
    <source>
        <strain evidence="13">CX-624</strain>
    </source>
</reference>
<dbReference type="UniPathway" id="UPA00219"/>
<evidence type="ECO:0000313" key="11">
    <source>
        <dbReference type="EMBL" id="QMS98135.1"/>
    </source>
</evidence>
<feature type="active site" description="Nucleophile" evidence="7">
    <location>
        <position position="222"/>
    </location>
</feature>
<dbReference type="PROSITE" id="PS52029">
    <property type="entry name" value="LD_TPASE"/>
    <property type="match status" value="1"/>
</dbReference>
<evidence type="ECO:0000256" key="6">
    <source>
        <dbReference type="ARBA" id="ARBA00023316"/>
    </source>
</evidence>
<keyword evidence="3" id="KW-0808">Transferase</keyword>
<dbReference type="PANTHER" id="PTHR30582:SF2">
    <property type="entry name" value="L,D-TRANSPEPTIDASE YCIB-RELATED"/>
    <property type="match status" value="1"/>
</dbReference>
<keyword evidence="5 7" id="KW-0573">Peptidoglycan synthesis</keyword>
<dbReference type="KEGG" id="cbau:H1R16_10600"/>
<evidence type="ECO:0000256" key="5">
    <source>
        <dbReference type="ARBA" id="ARBA00022984"/>
    </source>
</evidence>